<organism evidence="3 4">
    <name type="scientific">Flagellimonas halotolerans</name>
    <dbReference type="NCBI Taxonomy" id="3112164"/>
    <lineage>
        <taxon>Bacteria</taxon>
        <taxon>Pseudomonadati</taxon>
        <taxon>Bacteroidota</taxon>
        <taxon>Flavobacteriia</taxon>
        <taxon>Flavobacteriales</taxon>
        <taxon>Flavobacteriaceae</taxon>
        <taxon>Flagellimonas</taxon>
    </lineage>
</organism>
<evidence type="ECO:0000259" key="2">
    <source>
        <dbReference type="Pfam" id="PF10988"/>
    </source>
</evidence>
<keyword evidence="1" id="KW-0732">Signal</keyword>
<comment type="caution">
    <text evidence="3">The sequence shown here is derived from an EMBL/GenBank/DDBJ whole genome shotgun (WGS) entry which is preliminary data.</text>
</comment>
<protein>
    <submittedName>
        <fullName evidence="3">DUF2807 domain-containing protein</fullName>
    </submittedName>
</protein>
<reference evidence="3 4" key="1">
    <citation type="submission" date="2024-01" db="EMBL/GenBank/DDBJ databases">
        <title>The strains designed SYSU M86414 and SYSU M84420 isolated from the marine sediment in San Sha City (Hainan Province, China).</title>
        <authorList>
            <person name="Guo D."/>
        </authorList>
    </citation>
    <scope>NUCLEOTIDE SEQUENCE [LARGE SCALE GENOMIC DNA]</scope>
    <source>
        <strain evidence="3 4">SYSU M84420</strain>
    </source>
</reference>
<feature type="chain" id="PRO_5046866488" evidence="1">
    <location>
        <begin position="23"/>
        <end position="200"/>
    </location>
</feature>
<dbReference type="Proteomes" id="UP001355298">
    <property type="component" value="Unassembled WGS sequence"/>
</dbReference>
<dbReference type="RefSeq" id="WP_326278763.1">
    <property type="nucleotide sequence ID" value="NZ_JAYKYV010000007.1"/>
</dbReference>
<feature type="domain" description="Putative auto-transporter adhesin head GIN" evidence="2">
    <location>
        <begin position="42"/>
        <end position="123"/>
    </location>
</feature>
<evidence type="ECO:0000256" key="1">
    <source>
        <dbReference type="SAM" id="SignalP"/>
    </source>
</evidence>
<dbReference type="Gene3D" id="2.160.20.120">
    <property type="match status" value="2"/>
</dbReference>
<dbReference type="InterPro" id="IPR021255">
    <property type="entry name" value="DUF2807"/>
</dbReference>
<keyword evidence="4" id="KW-1185">Reference proteome</keyword>
<name>A0ABU6IRD1_9FLAO</name>
<sequence length="200" mass="21134">MIKFISLPIILLSLIAVPSCKAQDNSSSGNKDVVKEERSIPPFNSLIVTTGGNIYLHPTSATKLQLKGKKSCVEKIDVAVSSKALHISSKDNHSDKCHVEIHIGTPNFDDIQLSGGGSLKIEDGFAPIEILKCTVKSGGNLEMASTPVDSLFAIVYGGGKITAQVGTLLNGTVKDGGTIFYTGKPIIKSDISNGGVIKRR</sequence>
<evidence type="ECO:0000313" key="4">
    <source>
        <dbReference type="Proteomes" id="UP001355298"/>
    </source>
</evidence>
<gene>
    <name evidence="3" type="ORF">VOP03_09725</name>
</gene>
<accession>A0ABU6IRD1</accession>
<dbReference type="EMBL" id="JAYMGW010000007">
    <property type="protein sequence ID" value="MEC4265626.1"/>
    <property type="molecule type" value="Genomic_DNA"/>
</dbReference>
<evidence type="ECO:0000313" key="3">
    <source>
        <dbReference type="EMBL" id="MEC4265626.1"/>
    </source>
</evidence>
<feature type="signal peptide" evidence="1">
    <location>
        <begin position="1"/>
        <end position="22"/>
    </location>
</feature>
<proteinExistence type="predicted"/>
<dbReference type="Pfam" id="PF10988">
    <property type="entry name" value="DUF2807"/>
    <property type="match status" value="1"/>
</dbReference>